<gene>
    <name evidence="2" type="ORF">AXF42_Ash021685</name>
</gene>
<sequence>MIRVRPERFPSGVIKKLQARGAGPFKILKKFGSNAYVVDFLPSNFGISTTFNISDLVAYKEPTTISVIHLSLLLPLRENLPLSIHFHSLPQKKSKLSRFLMIR</sequence>
<dbReference type="EMBL" id="KZ454802">
    <property type="protein sequence ID" value="PKA45760.1"/>
    <property type="molecule type" value="Genomic_DNA"/>
</dbReference>
<evidence type="ECO:0000313" key="3">
    <source>
        <dbReference type="Proteomes" id="UP000236161"/>
    </source>
</evidence>
<reference evidence="2 3" key="1">
    <citation type="journal article" date="2017" name="Nature">
        <title>The Apostasia genome and the evolution of orchids.</title>
        <authorList>
            <person name="Zhang G.Q."/>
            <person name="Liu K.W."/>
            <person name="Li Z."/>
            <person name="Lohaus R."/>
            <person name="Hsiao Y.Y."/>
            <person name="Niu S.C."/>
            <person name="Wang J.Y."/>
            <person name="Lin Y.C."/>
            <person name="Xu Q."/>
            <person name="Chen L.J."/>
            <person name="Yoshida K."/>
            <person name="Fujiwara S."/>
            <person name="Wang Z.W."/>
            <person name="Zhang Y.Q."/>
            <person name="Mitsuda N."/>
            <person name="Wang M."/>
            <person name="Liu G.H."/>
            <person name="Pecoraro L."/>
            <person name="Huang H.X."/>
            <person name="Xiao X.J."/>
            <person name="Lin M."/>
            <person name="Wu X.Y."/>
            <person name="Wu W.L."/>
            <person name="Chen Y.Y."/>
            <person name="Chang S.B."/>
            <person name="Sakamoto S."/>
            <person name="Ohme-Takagi M."/>
            <person name="Yagi M."/>
            <person name="Zeng S.J."/>
            <person name="Shen C.Y."/>
            <person name="Yeh C.M."/>
            <person name="Luo Y.B."/>
            <person name="Tsai W.C."/>
            <person name="Van de Peer Y."/>
            <person name="Liu Z.J."/>
        </authorList>
    </citation>
    <scope>NUCLEOTIDE SEQUENCE [LARGE SCALE GENOMIC DNA]</scope>
    <source>
        <strain evidence="3">cv. Shenzhen</strain>
        <tissue evidence="2">Stem</tissue>
    </source>
</reference>
<keyword evidence="3" id="KW-1185">Reference proteome</keyword>
<name>A0A2H9ZR32_9ASPA</name>
<accession>A0A2H9ZR32</accession>
<dbReference type="Pfam" id="PF24626">
    <property type="entry name" value="SH3_Tf2-1"/>
    <property type="match status" value="1"/>
</dbReference>
<feature type="domain" description="Tf2-1-like SH3-like" evidence="1">
    <location>
        <begin position="1"/>
        <end position="59"/>
    </location>
</feature>
<proteinExistence type="predicted"/>
<protein>
    <recommendedName>
        <fullName evidence="1">Tf2-1-like SH3-like domain-containing protein</fullName>
    </recommendedName>
</protein>
<evidence type="ECO:0000313" key="2">
    <source>
        <dbReference type="EMBL" id="PKA45760.1"/>
    </source>
</evidence>
<organism evidence="2 3">
    <name type="scientific">Apostasia shenzhenica</name>
    <dbReference type="NCBI Taxonomy" id="1088818"/>
    <lineage>
        <taxon>Eukaryota</taxon>
        <taxon>Viridiplantae</taxon>
        <taxon>Streptophyta</taxon>
        <taxon>Embryophyta</taxon>
        <taxon>Tracheophyta</taxon>
        <taxon>Spermatophyta</taxon>
        <taxon>Magnoliopsida</taxon>
        <taxon>Liliopsida</taxon>
        <taxon>Asparagales</taxon>
        <taxon>Orchidaceae</taxon>
        <taxon>Apostasioideae</taxon>
        <taxon>Apostasia</taxon>
    </lineage>
</organism>
<dbReference type="OrthoDB" id="693229at2759"/>
<dbReference type="InterPro" id="IPR056924">
    <property type="entry name" value="SH3_Tf2-1"/>
</dbReference>
<dbReference type="AlphaFoldDB" id="A0A2H9ZR32"/>
<evidence type="ECO:0000259" key="1">
    <source>
        <dbReference type="Pfam" id="PF24626"/>
    </source>
</evidence>
<dbReference type="Proteomes" id="UP000236161">
    <property type="component" value="Unassembled WGS sequence"/>
</dbReference>